<dbReference type="Pfam" id="PF00082">
    <property type="entry name" value="Peptidase_S8"/>
    <property type="match status" value="1"/>
</dbReference>
<evidence type="ECO:0000313" key="9">
    <source>
        <dbReference type="EMBL" id="QKW48604.1"/>
    </source>
</evidence>
<dbReference type="InterPro" id="IPR022409">
    <property type="entry name" value="PKD/Chitinase_dom"/>
</dbReference>
<dbReference type="PROSITE" id="PS51892">
    <property type="entry name" value="SUBTILASE"/>
    <property type="match status" value="1"/>
</dbReference>
<dbReference type="PANTHER" id="PTHR43806">
    <property type="entry name" value="PEPTIDASE S8"/>
    <property type="match status" value="1"/>
</dbReference>
<dbReference type="InterPro" id="IPR023828">
    <property type="entry name" value="Peptidase_S8_Ser-AS"/>
</dbReference>
<keyword evidence="4 5" id="KW-0720">Serine protease</keyword>
<dbReference type="InterPro" id="IPR000601">
    <property type="entry name" value="PKD_dom"/>
</dbReference>
<evidence type="ECO:0000256" key="4">
    <source>
        <dbReference type="ARBA" id="ARBA00022825"/>
    </source>
</evidence>
<evidence type="ECO:0000313" key="10">
    <source>
        <dbReference type="Proteomes" id="UP000509303"/>
    </source>
</evidence>
<dbReference type="GO" id="GO:0005615">
    <property type="term" value="C:extracellular space"/>
    <property type="evidence" value="ECO:0007669"/>
    <property type="project" value="TreeGrafter"/>
</dbReference>
<proteinExistence type="inferred from homology"/>
<feature type="region of interest" description="Disordered" evidence="6">
    <location>
        <begin position="260"/>
        <end position="281"/>
    </location>
</feature>
<feature type="active site" description="Charge relay system" evidence="5">
    <location>
        <position position="172"/>
    </location>
</feature>
<dbReference type="InterPro" id="IPR037045">
    <property type="entry name" value="S8pro/Inhibitor_I9_sf"/>
</dbReference>
<dbReference type="CDD" id="cd00146">
    <property type="entry name" value="PKD"/>
    <property type="match status" value="2"/>
</dbReference>
<feature type="region of interest" description="Disordered" evidence="6">
    <location>
        <begin position="295"/>
        <end position="321"/>
    </location>
</feature>
<dbReference type="PROSITE" id="PS00137">
    <property type="entry name" value="SUBTILASE_HIS"/>
    <property type="match status" value="1"/>
</dbReference>
<dbReference type="PROSITE" id="PS00138">
    <property type="entry name" value="SUBTILASE_SER"/>
    <property type="match status" value="1"/>
</dbReference>
<dbReference type="InterPro" id="IPR022398">
    <property type="entry name" value="Peptidase_S8_His-AS"/>
</dbReference>
<keyword evidence="2 5" id="KW-0645">Protease</keyword>
<dbReference type="InterPro" id="IPR015500">
    <property type="entry name" value="Peptidase_S8_subtilisin-rel"/>
</dbReference>
<dbReference type="GO" id="GO:0004252">
    <property type="term" value="F:serine-type endopeptidase activity"/>
    <property type="evidence" value="ECO:0007669"/>
    <property type="project" value="UniProtKB-UniRule"/>
</dbReference>
<feature type="domain" description="PKD" evidence="8">
    <location>
        <begin position="512"/>
        <end position="588"/>
    </location>
</feature>
<evidence type="ECO:0000256" key="6">
    <source>
        <dbReference type="SAM" id="MobiDB-lite"/>
    </source>
</evidence>
<feature type="chain" id="PRO_5028952878" evidence="7">
    <location>
        <begin position="34"/>
        <end position="602"/>
    </location>
</feature>
<dbReference type="InterPro" id="IPR050131">
    <property type="entry name" value="Peptidase_S8_subtilisin-like"/>
</dbReference>
<dbReference type="InterPro" id="IPR010259">
    <property type="entry name" value="S8pro/Inhibitor_I9"/>
</dbReference>
<evidence type="ECO:0000256" key="7">
    <source>
        <dbReference type="SAM" id="SignalP"/>
    </source>
</evidence>
<dbReference type="Gene3D" id="2.60.40.10">
    <property type="entry name" value="Immunoglobulins"/>
    <property type="match status" value="2"/>
</dbReference>
<dbReference type="GO" id="GO:0006508">
    <property type="term" value="P:proteolysis"/>
    <property type="evidence" value="ECO:0007669"/>
    <property type="project" value="UniProtKB-KW"/>
</dbReference>
<dbReference type="AlphaFoldDB" id="A0A7H8N279"/>
<protein>
    <submittedName>
        <fullName evidence="9">S8 family serine peptidase</fullName>
    </submittedName>
</protein>
<feature type="signal peptide" evidence="7">
    <location>
        <begin position="1"/>
        <end position="33"/>
    </location>
</feature>
<dbReference type="SUPFAM" id="SSF49299">
    <property type="entry name" value="PKD domain"/>
    <property type="match status" value="2"/>
</dbReference>
<dbReference type="Pfam" id="PF05922">
    <property type="entry name" value="Inhibitor_I9"/>
    <property type="match status" value="1"/>
</dbReference>
<dbReference type="PRINTS" id="PR00723">
    <property type="entry name" value="SUBTILISIN"/>
</dbReference>
<dbReference type="PANTHER" id="PTHR43806:SF11">
    <property type="entry name" value="CEREVISIN-RELATED"/>
    <property type="match status" value="1"/>
</dbReference>
<evidence type="ECO:0000256" key="2">
    <source>
        <dbReference type="ARBA" id="ARBA00022670"/>
    </source>
</evidence>
<evidence type="ECO:0000259" key="8">
    <source>
        <dbReference type="PROSITE" id="PS50093"/>
    </source>
</evidence>
<sequence>MRTTRRNYRWLTAWCTGLAVTATLAMAGAPAQATEDSGGTAAEGRVINAGAPGAIDGLYIVSLKGSTSASAAAETAVTDQADQLTDRYGGDADRIYTAALRGFSARMTPVQAKRLAADPEVAYVQQSLMVHATEGGSQPNPPSWGLDAVDGKQDKAYNYPGTGAGVTAYVIDSGARFSHQTFEGRASSGYDFLDNDTDAADCYGHGTHVAGTIAGKEYGVAKQAKIVAVRVLDCQGSGPDADTIEGIDWVVKNGKKPGVINMSLGSGGPNADPQGMREATKRAVQAGFPTAISAGNANQDACGTSPGDTPEALSLGSTDSNNARSSFSNYGRCIDLFAPGGNITSASNSSDTAKTTMGGTSMAAPHAAGALALYLENNPRASSTQATDAVIAAARDGVVTNPGTGSPNKFLDVTKLGAPADPGRPTAEFTPTCSEANTTCAFDASASKDSDGSISSYAWEFGDGKTGEGVKPSHTYDKAGSYEVKLTVTDNSGKTGTVTRKVAVGKPAGEPPVARFTVSCRNDACTFDASRSTDKDGDIASYAWKFGDGKTGEGRIAKNTYPAGQKTYTAELTVTDRAGDAGTAAKRIQCRDYGSQTVCFGN</sequence>
<dbReference type="EMBL" id="CP054929">
    <property type="protein sequence ID" value="QKW48604.1"/>
    <property type="molecule type" value="Genomic_DNA"/>
</dbReference>
<evidence type="ECO:0000256" key="3">
    <source>
        <dbReference type="ARBA" id="ARBA00022801"/>
    </source>
</evidence>
<dbReference type="Gene3D" id="3.40.50.200">
    <property type="entry name" value="Peptidase S8/S53 domain"/>
    <property type="match status" value="1"/>
</dbReference>
<dbReference type="InterPro" id="IPR035986">
    <property type="entry name" value="PKD_dom_sf"/>
</dbReference>
<organism evidence="9 10">
    <name type="scientific">Streptomyces buecherae</name>
    <dbReference type="NCBI Taxonomy" id="2763006"/>
    <lineage>
        <taxon>Bacteria</taxon>
        <taxon>Bacillati</taxon>
        <taxon>Actinomycetota</taxon>
        <taxon>Actinomycetes</taxon>
        <taxon>Kitasatosporales</taxon>
        <taxon>Streptomycetaceae</taxon>
        <taxon>Streptomyces</taxon>
    </lineage>
</organism>
<dbReference type="InterPro" id="IPR013783">
    <property type="entry name" value="Ig-like_fold"/>
</dbReference>
<evidence type="ECO:0000256" key="1">
    <source>
        <dbReference type="ARBA" id="ARBA00011073"/>
    </source>
</evidence>
<dbReference type="InterPro" id="IPR036852">
    <property type="entry name" value="Peptidase_S8/S53_dom_sf"/>
</dbReference>
<dbReference type="SMART" id="SM00089">
    <property type="entry name" value="PKD"/>
    <property type="match status" value="2"/>
</dbReference>
<dbReference type="PROSITE" id="PS50093">
    <property type="entry name" value="PKD"/>
    <property type="match status" value="2"/>
</dbReference>
<reference evidence="9 10" key="1">
    <citation type="submission" date="2020-06" db="EMBL/GenBank/DDBJ databases">
        <title>Genome mining for natural products.</title>
        <authorList>
            <person name="Zhang B."/>
            <person name="Shi J."/>
            <person name="Ge H."/>
        </authorList>
    </citation>
    <scope>NUCLEOTIDE SEQUENCE [LARGE SCALE GENOMIC DNA]</scope>
    <source>
        <strain evidence="9 10">NA00687</strain>
    </source>
</reference>
<feature type="domain" description="PKD" evidence="8">
    <location>
        <begin position="430"/>
        <end position="504"/>
    </location>
</feature>
<comment type="similarity">
    <text evidence="1 5">Belongs to the peptidase S8 family.</text>
</comment>
<dbReference type="SUPFAM" id="SSF52743">
    <property type="entry name" value="Subtilisin-like"/>
    <property type="match status" value="1"/>
</dbReference>
<feature type="active site" description="Charge relay system" evidence="5">
    <location>
        <position position="361"/>
    </location>
</feature>
<feature type="active site" description="Charge relay system" evidence="5">
    <location>
        <position position="205"/>
    </location>
</feature>
<evidence type="ECO:0000256" key="5">
    <source>
        <dbReference type="PROSITE-ProRule" id="PRU01240"/>
    </source>
</evidence>
<dbReference type="Gene3D" id="3.30.70.80">
    <property type="entry name" value="Peptidase S8 propeptide/proteinase inhibitor I9"/>
    <property type="match status" value="1"/>
</dbReference>
<keyword evidence="10" id="KW-1185">Reference proteome</keyword>
<keyword evidence="7" id="KW-0732">Signal</keyword>
<dbReference type="InterPro" id="IPR034193">
    <property type="entry name" value="PCSK9_ProteinaseK-like"/>
</dbReference>
<dbReference type="FunFam" id="3.40.50.200:FF:000014">
    <property type="entry name" value="Proteinase K"/>
    <property type="match status" value="1"/>
</dbReference>
<gene>
    <name evidence="9" type="ORF">HUT08_02510</name>
</gene>
<dbReference type="Pfam" id="PF18911">
    <property type="entry name" value="PKD_4"/>
    <property type="match status" value="2"/>
</dbReference>
<dbReference type="GO" id="GO:0005975">
    <property type="term" value="P:carbohydrate metabolic process"/>
    <property type="evidence" value="ECO:0007669"/>
    <property type="project" value="UniProtKB-ARBA"/>
</dbReference>
<dbReference type="InterPro" id="IPR000209">
    <property type="entry name" value="Peptidase_S8/S53_dom"/>
</dbReference>
<name>A0A7H8N279_9ACTN</name>
<accession>A0A7H8N279</accession>
<keyword evidence="3 5" id="KW-0378">Hydrolase</keyword>
<dbReference type="CDD" id="cd04077">
    <property type="entry name" value="Peptidases_S8_PCSK9_ProteinaseK_like"/>
    <property type="match status" value="1"/>
</dbReference>
<dbReference type="SUPFAM" id="SSF54897">
    <property type="entry name" value="Protease propeptides/inhibitors"/>
    <property type="match status" value="1"/>
</dbReference>
<dbReference type="Proteomes" id="UP000509303">
    <property type="component" value="Chromosome"/>
</dbReference>